<dbReference type="EMBL" id="CABFNB010000092">
    <property type="protein sequence ID" value="VTZ61454.1"/>
    <property type="molecule type" value="Genomic_DNA"/>
</dbReference>
<dbReference type="EMBL" id="NBUC01000112">
    <property type="protein sequence ID" value="PLT99211.1"/>
    <property type="molecule type" value="Genomic_DNA"/>
</dbReference>
<evidence type="ECO:0000313" key="4">
    <source>
        <dbReference type="Proteomes" id="UP001190825"/>
    </source>
</evidence>
<organism evidence="3">
    <name type="scientific">Sinorhizobium medicae</name>
    <dbReference type="NCBI Taxonomy" id="110321"/>
    <lineage>
        <taxon>Bacteria</taxon>
        <taxon>Pseudomonadati</taxon>
        <taxon>Pseudomonadota</taxon>
        <taxon>Alphaproteobacteria</taxon>
        <taxon>Hyphomicrobiales</taxon>
        <taxon>Rhizobiaceae</taxon>
        <taxon>Sinorhizobium/Ensifer group</taxon>
        <taxon>Sinorhizobium</taxon>
    </lineage>
</organism>
<sequence length="96" mass="10454">MYDEGPDQMTMIGLHKLASQFGDGLVPELYELLTNRARMLEENANVTEFPAWQARPPARDPLGLASSGEGAILPFPRSIAQPDPETAGSEVKVQES</sequence>
<dbReference type="AlphaFoldDB" id="A0A508WVT5"/>
<evidence type="ECO:0000256" key="1">
    <source>
        <dbReference type="SAM" id="MobiDB-lite"/>
    </source>
</evidence>
<dbReference type="OMA" id="TWEARMP"/>
<dbReference type="RefSeq" id="WP_012066556.1">
    <property type="nucleotide sequence ID" value="NZ_ATYC01000022.1"/>
</dbReference>
<evidence type="ECO:0000313" key="3">
    <source>
        <dbReference type="EMBL" id="VTZ61454.1"/>
    </source>
</evidence>
<feature type="region of interest" description="Disordered" evidence="1">
    <location>
        <begin position="51"/>
        <end position="96"/>
    </location>
</feature>
<name>A0A508WVT5_9HYPH</name>
<dbReference type="Proteomes" id="UP001190825">
    <property type="component" value="Unassembled WGS sequence"/>
</dbReference>
<dbReference type="Proteomes" id="UP000507954">
    <property type="component" value="Unassembled WGS sequence"/>
</dbReference>
<reference evidence="2 4" key="2">
    <citation type="journal article" date="2018" name="FEMS Microbiol. Ecol.">
        <title>Co-invading symbiotic mutualists of Medicago polymorpha retain high ancestral diversity and contain diverse accessory genomes.</title>
        <authorList>
            <person name="Porter S.S."/>
            <person name="Faber-Hammond J.J."/>
            <person name="Friesen M.L."/>
        </authorList>
    </citation>
    <scope>NUCLEOTIDE SEQUENCE [LARGE SCALE GENOMIC DNA]</scope>
    <source>
        <strain evidence="2 4">Str16</strain>
    </source>
</reference>
<accession>A0A508WVT5</accession>
<protein>
    <submittedName>
        <fullName evidence="3">Uncharacterized protein</fullName>
    </submittedName>
</protein>
<reference evidence="2" key="1">
    <citation type="submission" date="2017-04" db="EMBL/GenBank/DDBJ databases">
        <authorList>
            <person name="Porter S."/>
            <person name="Friesen M.L."/>
            <person name="Faber-Hammond J."/>
        </authorList>
    </citation>
    <scope>NUCLEOTIDE SEQUENCE</scope>
    <source>
        <strain evidence="2">Str16</strain>
    </source>
</reference>
<keyword evidence="4" id="KW-1185">Reference proteome</keyword>
<reference evidence="3" key="3">
    <citation type="submission" date="2019-06" db="EMBL/GenBank/DDBJ databases">
        <authorList>
            <person name="Le Quere A."/>
            <person name="Colella S."/>
        </authorList>
    </citation>
    <scope>NUCLEOTIDE SEQUENCE</scope>
    <source>
        <strain evidence="3">EmedicaeMD41</strain>
    </source>
</reference>
<gene>
    <name evidence="2" type="ORF">BMJ33_23275</name>
    <name evidence="3" type="ORF">EMEDMD4_270230</name>
</gene>
<evidence type="ECO:0000313" key="2">
    <source>
        <dbReference type="EMBL" id="PLT99211.1"/>
    </source>
</evidence>
<proteinExistence type="predicted"/>
<dbReference type="GeneID" id="61611427"/>